<evidence type="ECO:0000313" key="5">
    <source>
        <dbReference type="EMBL" id="KAH7131757.1"/>
    </source>
</evidence>
<gene>
    <name evidence="5" type="ORF">B0J13DRAFT_642636</name>
</gene>
<evidence type="ECO:0000256" key="1">
    <source>
        <dbReference type="ARBA" id="ARBA00005725"/>
    </source>
</evidence>
<dbReference type="Gene3D" id="3.40.50.720">
    <property type="entry name" value="NAD(P)-binding Rossmann-like Domain"/>
    <property type="match status" value="1"/>
</dbReference>
<dbReference type="InterPro" id="IPR008030">
    <property type="entry name" value="NmrA-like"/>
</dbReference>
<comment type="caution">
    <text evidence="5">The sequence shown here is derived from an EMBL/GenBank/DDBJ whole genome shotgun (WGS) entry which is preliminary data.</text>
</comment>
<name>A0A9P9E730_9HYPO</name>
<dbReference type="AlphaFoldDB" id="A0A9P9E730"/>
<dbReference type="InterPro" id="IPR051609">
    <property type="entry name" value="NmrA/Isoflavone_reductase-like"/>
</dbReference>
<dbReference type="Pfam" id="PF05368">
    <property type="entry name" value="NmrA"/>
    <property type="match status" value="1"/>
</dbReference>
<keyword evidence="2" id="KW-0521">NADP</keyword>
<evidence type="ECO:0000256" key="3">
    <source>
        <dbReference type="ARBA" id="ARBA00023002"/>
    </source>
</evidence>
<comment type="similarity">
    <text evidence="1">Belongs to the NmrA-type oxidoreductase family. Isoflavone reductase subfamily.</text>
</comment>
<dbReference type="PANTHER" id="PTHR47706">
    <property type="entry name" value="NMRA-LIKE FAMILY PROTEIN"/>
    <property type="match status" value="1"/>
</dbReference>
<dbReference type="Gene3D" id="3.90.25.10">
    <property type="entry name" value="UDP-galactose 4-epimerase, domain 1"/>
    <property type="match status" value="1"/>
</dbReference>
<dbReference type="OrthoDB" id="419598at2759"/>
<keyword evidence="6" id="KW-1185">Reference proteome</keyword>
<organism evidence="5 6">
    <name type="scientific">Dactylonectria estremocensis</name>
    <dbReference type="NCBI Taxonomy" id="1079267"/>
    <lineage>
        <taxon>Eukaryota</taxon>
        <taxon>Fungi</taxon>
        <taxon>Dikarya</taxon>
        <taxon>Ascomycota</taxon>
        <taxon>Pezizomycotina</taxon>
        <taxon>Sordariomycetes</taxon>
        <taxon>Hypocreomycetidae</taxon>
        <taxon>Hypocreales</taxon>
        <taxon>Nectriaceae</taxon>
        <taxon>Dactylonectria</taxon>
    </lineage>
</organism>
<dbReference type="InterPro" id="IPR036291">
    <property type="entry name" value="NAD(P)-bd_dom_sf"/>
</dbReference>
<dbReference type="SUPFAM" id="SSF51735">
    <property type="entry name" value="NAD(P)-binding Rossmann-fold domains"/>
    <property type="match status" value="1"/>
</dbReference>
<evidence type="ECO:0000256" key="2">
    <source>
        <dbReference type="ARBA" id="ARBA00022857"/>
    </source>
</evidence>
<keyword evidence="3" id="KW-0560">Oxidoreductase</keyword>
<feature type="domain" description="NmrA-like" evidence="4">
    <location>
        <begin position="4"/>
        <end position="242"/>
    </location>
</feature>
<sequence length="309" mass="34209">MPIVAIAGGTGGIGRPLVQEIVADGKSEVLILSRKADPELEKALGARILPVDYSDPDTLVALLEDNRVDTLISALSARAPPEQEHSLIQAAERSTITKRYIPSVWSVKFSPEDSWFPIAAAKLAIFDALEKTNLEWTVVSNGFFMDYWGIPKIESNLAPVTVIVDIAGKKAAIPGNGDKPVVFTYTKDVGKFTARLVMLDKWEPVSYIVGERLTWGEFIQVAEEVTGEKFEVTHDSVELLQSGKMTELPSHVHAYPYFPKEALQATLSQFAILFEKGVFDLQPEQTLNDLFPEIRPKSVRDVITIGWKE</sequence>
<evidence type="ECO:0000259" key="4">
    <source>
        <dbReference type="Pfam" id="PF05368"/>
    </source>
</evidence>
<evidence type="ECO:0000313" key="6">
    <source>
        <dbReference type="Proteomes" id="UP000717696"/>
    </source>
</evidence>
<protein>
    <recommendedName>
        <fullName evidence="4">NmrA-like domain-containing protein</fullName>
    </recommendedName>
</protein>
<accession>A0A9P9E730</accession>
<proteinExistence type="inferred from homology"/>
<reference evidence="5" key="1">
    <citation type="journal article" date="2021" name="Nat. Commun.">
        <title>Genetic determinants of endophytism in the Arabidopsis root mycobiome.</title>
        <authorList>
            <person name="Mesny F."/>
            <person name="Miyauchi S."/>
            <person name="Thiergart T."/>
            <person name="Pickel B."/>
            <person name="Atanasova L."/>
            <person name="Karlsson M."/>
            <person name="Huettel B."/>
            <person name="Barry K.W."/>
            <person name="Haridas S."/>
            <person name="Chen C."/>
            <person name="Bauer D."/>
            <person name="Andreopoulos W."/>
            <person name="Pangilinan J."/>
            <person name="LaButti K."/>
            <person name="Riley R."/>
            <person name="Lipzen A."/>
            <person name="Clum A."/>
            <person name="Drula E."/>
            <person name="Henrissat B."/>
            <person name="Kohler A."/>
            <person name="Grigoriev I.V."/>
            <person name="Martin F.M."/>
            <person name="Hacquard S."/>
        </authorList>
    </citation>
    <scope>NUCLEOTIDE SEQUENCE</scope>
    <source>
        <strain evidence="5">MPI-CAGE-AT-0021</strain>
    </source>
</reference>
<dbReference type="EMBL" id="JAGMUU010000019">
    <property type="protein sequence ID" value="KAH7131757.1"/>
    <property type="molecule type" value="Genomic_DNA"/>
</dbReference>
<dbReference type="PANTHER" id="PTHR47706:SF4">
    <property type="entry name" value="NMRA-LIKE DOMAIN-CONTAINING PROTEIN"/>
    <property type="match status" value="1"/>
</dbReference>
<dbReference type="GO" id="GO:0016491">
    <property type="term" value="F:oxidoreductase activity"/>
    <property type="evidence" value="ECO:0007669"/>
    <property type="project" value="UniProtKB-KW"/>
</dbReference>
<dbReference type="Proteomes" id="UP000717696">
    <property type="component" value="Unassembled WGS sequence"/>
</dbReference>